<keyword evidence="3" id="KW-1185">Reference proteome</keyword>
<keyword evidence="1" id="KW-0732">Signal</keyword>
<organism evidence="2 3">
    <name type="scientific">Zhenpiania hominis</name>
    <dbReference type="NCBI Taxonomy" id="2763644"/>
    <lineage>
        <taxon>Bacteria</taxon>
        <taxon>Bacillati</taxon>
        <taxon>Bacillota</taxon>
        <taxon>Clostridia</taxon>
        <taxon>Peptostreptococcales</taxon>
        <taxon>Anaerovoracaceae</taxon>
        <taxon>Zhenpiania</taxon>
    </lineage>
</organism>
<name>A0A923SRI0_9FIRM</name>
<accession>A0A923SRI0</accession>
<feature type="chain" id="PRO_5037088654" evidence="1">
    <location>
        <begin position="25"/>
        <end position="150"/>
    </location>
</feature>
<dbReference type="RefSeq" id="WP_187303700.1">
    <property type="nucleotide sequence ID" value="NZ_JACRYT010000015.1"/>
</dbReference>
<evidence type="ECO:0000313" key="3">
    <source>
        <dbReference type="Proteomes" id="UP000602647"/>
    </source>
</evidence>
<evidence type="ECO:0000313" key="2">
    <source>
        <dbReference type="EMBL" id="MBC6680605.1"/>
    </source>
</evidence>
<proteinExistence type="predicted"/>
<feature type="signal peptide" evidence="1">
    <location>
        <begin position="1"/>
        <end position="24"/>
    </location>
</feature>
<dbReference type="Proteomes" id="UP000602647">
    <property type="component" value="Unassembled WGS sequence"/>
</dbReference>
<sequence>MKKKLTRVLIAALIFAVATGLVFADSSGSRNAAEGNSPESEVAFAAGLTFYSQKDEQAILRLTNLGQTEMRVAQQAHYIDNIGSAGSIAGNAGTQTVLEPGETKRIEFHLAAPCSHGENSILSFFFEYDGYWYLGKVGQKNGIEYFLDHD</sequence>
<dbReference type="AlphaFoldDB" id="A0A923SRI0"/>
<gene>
    <name evidence="2" type="ORF">H9L42_12315</name>
</gene>
<dbReference type="EMBL" id="JACRYT010000015">
    <property type="protein sequence ID" value="MBC6680605.1"/>
    <property type="molecule type" value="Genomic_DNA"/>
</dbReference>
<evidence type="ECO:0000256" key="1">
    <source>
        <dbReference type="SAM" id="SignalP"/>
    </source>
</evidence>
<comment type="caution">
    <text evidence="2">The sequence shown here is derived from an EMBL/GenBank/DDBJ whole genome shotgun (WGS) entry which is preliminary data.</text>
</comment>
<protein>
    <submittedName>
        <fullName evidence="2">Uncharacterized protein</fullName>
    </submittedName>
</protein>
<reference evidence="2" key="1">
    <citation type="submission" date="2020-08" db="EMBL/GenBank/DDBJ databases">
        <title>Genome public.</title>
        <authorList>
            <person name="Liu C."/>
            <person name="Sun Q."/>
        </authorList>
    </citation>
    <scope>NUCLEOTIDE SEQUENCE</scope>
    <source>
        <strain evidence="2">BX12</strain>
    </source>
</reference>